<reference evidence="2" key="1">
    <citation type="submission" date="2020-06" db="EMBL/GenBank/DDBJ databases">
        <title>Unique genomic features of the anaerobic methanotrophic archaea.</title>
        <authorList>
            <person name="Chadwick G.L."/>
            <person name="Skennerton C.T."/>
            <person name="Laso-Perez R."/>
            <person name="Leu A.O."/>
            <person name="Speth D.R."/>
            <person name="Yu H."/>
            <person name="Morgan-Lang C."/>
            <person name="Hatzenpichler R."/>
            <person name="Goudeau D."/>
            <person name="Malmstrom R."/>
            <person name="Brazelton W.J."/>
            <person name="Woyke T."/>
            <person name="Hallam S.J."/>
            <person name="Tyson G.W."/>
            <person name="Wegener G."/>
            <person name="Boetius A."/>
            <person name="Orphan V."/>
        </authorList>
    </citation>
    <scope>NUCLEOTIDE SEQUENCE</scope>
</reference>
<gene>
    <name evidence="2" type="ORF">LPKEAICH_00012</name>
</gene>
<dbReference type="SUPFAM" id="SSF52096">
    <property type="entry name" value="ClpP/crotonase"/>
    <property type="match status" value="1"/>
</dbReference>
<evidence type="ECO:0008006" key="3">
    <source>
        <dbReference type="Google" id="ProtNLM"/>
    </source>
</evidence>
<dbReference type="PANTHER" id="PTHR35984:SF1">
    <property type="entry name" value="PERIPLASMIC SERINE PROTEASE"/>
    <property type="match status" value="1"/>
</dbReference>
<dbReference type="Pfam" id="PF01972">
    <property type="entry name" value="SDH_protease"/>
    <property type="match status" value="1"/>
</dbReference>
<dbReference type="EMBL" id="MT631584">
    <property type="protein sequence ID" value="QNO54522.1"/>
    <property type="molecule type" value="Genomic_DNA"/>
</dbReference>
<keyword evidence="1" id="KW-0812">Transmembrane</keyword>
<proteinExistence type="predicted"/>
<organism evidence="2">
    <name type="scientific">Candidatus Methanophaga sp. ANME-1 ERB7</name>
    <dbReference type="NCBI Taxonomy" id="2759913"/>
    <lineage>
        <taxon>Archaea</taxon>
        <taxon>Methanobacteriati</taxon>
        <taxon>Methanobacteriota</taxon>
        <taxon>Stenosarchaea group</taxon>
        <taxon>Methanomicrobia</taxon>
        <taxon>Candidatus Methanophagales</taxon>
        <taxon>Candidatus Methanophagaceae</taxon>
        <taxon>Candidatus Methanophaga</taxon>
    </lineage>
</organism>
<dbReference type="InterPro" id="IPR029045">
    <property type="entry name" value="ClpP/crotonase-like_dom_sf"/>
</dbReference>
<evidence type="ECO:0000313" key="2">
    <source>
        <dbReference type="EMBL" id="QNO54522.1"/>
    </source>
</evidence>
<dbReference type="GO" id="GO:0016020">
    <property type="term" value="C:membrane"/>
    <property type="evidence" value="ECO:0007669"/>
    <property type="project" value="InterPro"/>
</dbReference>
<sequence>MGREERLNIIRKIEQERESRVLVFITGDRRGLETKIATDSFPFCLEHLREMGHQRQIDLYLYSTGGITMAGFALVNLIREFCDIFNVIVPFKALSCATLIALGADNIYMTKIGQLSPIDPSVNHPLGPHTSIPGQQATLVPVNVEDVNSYFDLAKNELGLKDEESLITVFERLSRNIHPLTLGAINRSREQIRFLAKTLLSHHMDDQTKVNKIVETLVGGRFSHDYLIGHKEAKEVLGLEIRDMSETLTRGVMELYQEYDKVLQLSVSYNPEIILGANEVATGNLNGAIIESDNLTHVFRTVKEVKRVTLKPPVVPLPTIGTQERIISINWLEDNSI</sequence>
<dbReference type="PANTHER" id="PTHR35984">
    <property type="entry name" value="PERIPLASMIC SERINE PROTEASE"/>
    <property type="match status" value="1"/>
</dbReference>
<feature type="transmembrane region" description="Helical" evidence="1">
    <location>
        <begin position="59"/>
        <end position="78"/>
    </location>
</feature>
<protein>
    <recommendedName>
        <fullName evidence="3">Serine dehydrogenase proteinase</fullName>
    </recommendedName>
</protein>
<dbReference type="AlphaFoldDB" id="A0A7G9Z2N8"/>
<keyword evidence="1" id="KW-1133">Transmembrane helix</keyword>
<evidence type="ECO:0000256" key="1">
    <source>
        <dbReference type="SAM" id="Phobius"/>
    </source>
</evidence>
<keyword evidence="1" id="KW-0472">Membrane</keyword>
<dbReference type="Gene3D" id="3.90.226.10">
    <property type="entry name" value="2-enoyl-CoA Hydratase, Chain A, domain 1"/>
    <property type="match status" value="1"/>
</dbReference>
<dbReference type="InterPro" id="IPR002825">
    <property type="entry name" value="Pept_S49_ser-pept_pro"/>
</dbReference>
<name>A0A7G9Z2N8_9EURY</name>
<accession>A0A7G9Z2N8</accession>